<proteinExistence type="predicted"/>
<evidence type="ECO:0000313" key="3">
    <source>
        <dbReference type="Proteomes" id="UP000199032"/>
    </source>
</evidence>
<dbReference type="OrthoDB" id="9792805at2"/>
<dbReference type="AlphaFoldDB" id="A0A0S4L7Z2"/>
<organism evidence="2 3">
    <name type="scientific">Candidatus Nitrospira nitrosa</name>
    <dbReference type="NCBI Taxonomy" id="1742972"/>
    <lineage>
        <taxon>Bacteria</taxon>
        <taxon>Pseudomonadati</taxon>
        <taxon>Nitrospirota</taxon>
        <taxon>Nitrospiria</taxon>
        <taxon>Nitrospirales</taxon>
        <taxon>Nitrospiraceae</taxon>
        <taxon>Nitrospira</taxon>
    </lineage>
</organism>
<keyword evidence="3" id="KW-1185">Reference proteome</keyword>
<name>A0A0S4L7Z2_9BACT</name>
<dbReference type="InterPro" id="IPR018745">
    <property type="entry name" value="MpsC"/>
</dbReference>
<feature type="domain" description="Na+-translocating membrane potential-generating system MpsC" evidence="1">
    <location>
        <begin position="8"/>
        <end position="116"/>
    </location>
</feature>
<sequence>MARVLSNKAEIEYAVMLAVLDFQTEFMKSGYSHVQAHAYDELIYVTSARSTSIPAEKELARSTDGHELLRRFHRALFDSCQHVLRGRIEQAIGVKVQNIVTDLDPEAGLSTVVIKLLEPITQSSTH</sequence>
<evidence type="ECO:0000313" key="2">
    <source>
        <dbReference type="EMBL" id="CUS33327.1"/>
    </source>
</evidence>
<protein>
    <recommendedName>
        <fullName evidence="1">Na+-translocating membrane potential-generating system MpsC domain-containing protein</fullName>
    </recommendedName>
</protein>
<reference evidence="2 3" key="1">
    <citation type="submission" date="2015-10" db="EMBL/GenBank/DDBJ databases">
        <authorList>
            <person name="Gilbert D.G."/>
        </authorList>
    </citation>
    <scope>NUCLEOTIDE SEQUENCE [LARGE SCALE GENOMIC DNA]</scope>
    <source>
        <strain evidence="2">COMA1</strain>
    </source>
</reference>
<dbReference type="EMBL" id="CZQA01000001">
    <property type="protein sequence ID" value="CUS33327.1"/>
    <property type="molecule type" value="Genomic_DNA"/>
</dbReference>
<dbReference type="RefSeq" id="WP_090744798.1">
    <property type="nucleotide sequence ID" value="NZ_CZQA01000001.1"/>
</dbReference>
<dbReference type="Pfam" id="PF10057">
    <property type="entry name" value="MpsC"/>
    <property type="match status" value="1"/>
</dbReference>
<evidence type="ECO:0000259" key="1">
    <source>
        <dbReference type="Pfam" id="PF10057"/>
    </source>
</evidence>
<accession>A0A0S4L7Z2</accession>
<dbReference type="Proteomes" id="UP000199032">
    <property type="component" value="Unassembled WGS sequence"/>
</dbReference>
<gene>
    <name evidence="2" type="ORF">COMA1_11097</name>
</gene>